<proteinExistence type="predicted"/>
<feature type="chain" id="PRO_5014839883" description="BIG2 domain-containing protein" evidence="2">
    <location>
        <begin position="28"/>
        <end position="686"/>
    </location>
</feature>
<dbReference type="Gene3D" id="2.60.40.10">
    <property type="entry name" value="Immunoglobulins"/>
    <property type="match status" value="6"/>
</dbReference>
<dbReference type="InterPro" id="IPR032179">
    <property type="entry name" value="Cry22Aa_Ig-like"/>
</dbReference>
<keyword evidence="2" id="KW-0732">Signal</keyword>
<evidence type="ECO:0000256" key="2">
    <source>
        <dbReference type="SAM" id="SignalP"/>
    </source>
</evidence>
<dbReference type="InterPro" id="IPR051846">
    <property type="entry name" value="SH2_domain_adapters"/>
</dbReference>
<accession>A0A2N3LL78</accession>
<dbReference type="SUPFAM" id="SSF49373">
    <property type="entry name" value="Invasin/intimin cell-adhesion fragments"/>
    <property type="match status" value="1"/>
</dbReference>
<feature type="domain" description="BIG2" evidence="3">
    <location>
        <begin position="501"/>
        <end position="577"/>
    </location>
</feature>
<dbReference type="Proteomes" id="UP000233440">
    <property type="component" value="Unassembled WGS sequence"/>
</dbReference>
<evidence type="ECO:0000313" key="4">
    <source>
        <dbReference type="EMBL" id="PKR85402.1"/>
    </source>
</evidence>
<comment type="caution">
    <text evidence="4">The sequence shown here is derived from an EMBL/GenBank/DDBJ whole genome shotgun (WGS) entry which is preliminary data.</text>
</comment>
<dbReference type="GO" id="GO:0001784">
    <property type="term" value="F:phosphotyrosine residue binding"/>
    <property type="evidence" value="ECO:0007669"/>
    <property type="project" value="TreeGrafter"/>
</dbReference>
<reference evidence="4 5" key="1">
    <citation type="submission" date="2017-11" db="EMBL/GenBank/DDBJ databases">
        <title>Bacillus camelliae sp. nov., isolated from pu'er tea.</title>
        <authorList>
            <person name="Niu L."/>
        </authorList>
    </citation>
    <scope>NUCLEOTIDE SEQUENCE [LARGE SCALE GENOMIC DNA]</scope>
    <source>
        <strain evidence="4 5">7578-1</strain>
    </source>
</reference>
<dbReference type="AlphaFoldDB" id="A0A2N3LL78"/>
<sequence>MKSKLRSGLLLACLVMGSLSMPVMTQASTDHTKPTIYGASSKIVYLGHSFSKLSGVTAKDNKDGNLTRYIKVSGSVNLKKTGVYKLVYTVSDKAKNKTTIKRYITVKKDTVKPKISGATSKTINIGSRFNALSGVTAKDSVDGILTKYIKVSGSVNTKKTGKYTLTYSVKDHTGNKAVVSRIITVRDNVKPVLSGIKPSRIKVGSTFNPLTGISATDNKDGRLTSKIKVSGSVNVKKVGTYTLTYSVTDRAGNTTIAKRTVVVVDTVAPVLSGVKEIHINLGTSFNPLTGVTASDNYDGNLTSNIKVSGSVNVNKAGSYSLTYSVKDAAGNKTTVKRIVKVVDTVAPVLSGVQDSTLNFGESFNPLDGITATDNNDGNLTPKIKVSGFVNVNKAGTYTLIYTVTDTSGNQSTASRKVTVVDNVNPVILGANNVTVGLNTFFDVLSGITATDNNDGDLTSNILVSGSVDTSTEGQYKVIYTVVDAAGNEVQVERVVTVKRIDVESVSISGPATVKTGQSIQLIAKILPTNATVKQVSWTSSDDNVATVDGNGLLTTNNEGTVTITATVDGVSTSKTITVSDRPNLYLYQSSSIVMNGLYKALGISMYNLESQESVTVLKVDVYQNNTLFASYSQQTLENAGINTMIAPSKSWGMSINFALGIRQNQSKIVVTVEVPDGKTYQYTLNV</sequence>
<dbReference type="Pfam" id="PF02368">
    <property type="entry name" value="Big_2"/>
    <property type="match status" value="1"/>
</dbReference>
<dbReference type="Gene3D" id="2.60.40.1080">
    <property type="match status" value="1"/>
</dbReference>
<dbReference type="RefSeq" id="WP_101353957.1">
    <property type="nucleotide sequence ID" value="NZ_PIQO01000005.1"/>
</dbReference>
<dbReference type="EMBL" id="PIQO01000005">
    <property type="protein sequence ID" value="PKR85402.1"/>
    <property type="molecule type" value="Genomic_DNA"/>
</dbReference>
<keyword evidence="5" id="KW-1185">Reference proteome</keyword>
<protein>
    <recommendedName>
        <fullName evidence="3">BIG2 domain-containing protein</fullName>
    </recommendedName>
</protein>
<evidence type="ECO:0000256" key="1">
    <source>
        <dbReference type="ARBA" id="ARBA00022999"/>
    </source>
</evidence>
<gene>
    <name evidence="4" type="ORF">CWO92_09460</name>
</gene>
<dbReference type="Pfam" id="PF16403">
    <property type="entry name" value="Bact_surface_Ig-like"/>
    <property type="match status" value="6"/>
</dbReference>
<feature type="signal peptide" evidence="2">
    <location>
        <begin position="1"/>
        <end position="27"/>
    </location>
</feature>
<dbReference type="PANTHER" id="PTHR15127:SF32">
    <property type="entry name" value="HEAVYWEIGHT, ISOFORM A"/>
    <property type="match status" value="1"/>
</dbReference>
<dbReference type="OrthoDB" id="2487348at2"/>
<evidence type="ECO:0000313" key="5">
    <source>
        <dbReference type="Proteomes" id="UP000233440"/>
    </source>
</evidence>
<name>A0A2N3LL78_9BACI</name>
<dbReference type="InterPro" id="IPR013783">
    <property type="entry name" value="Ig-like_fold"/>
</dbReference>
<evidence type="ECO:0000259" key="3">
    <source>
        <dbReference type="SMART" id="SM00635"/>
    </source>
</evidence>
<keyword evidence="1" id="KW-0727">SH2 domain</keyword>
<dbReference type="InterPro" id="IPR003343">
    <property type="entry name" value="Big_2"/>
</dbReference>
<dbReference type="InterPro" id="IPR008964">
    <property type="entry name" value="Invasin/intimin_cell_adhesion"/>
</dbReference>
<dbReference type="PANTHER" id="PTHR15127">
    <property type="entry name" value="HEAVYWEIGHT, ISOFORM A"/>
    <property type="match status" value="1"/>
</dbReference>
<organism evidence="4 5">
    <name type="scientific">Heyndrickxia camelliae</name>
    <dbReference type="NCBI Taxonomy" id="1707093"/>
    <lineage>
        <taxon>Bacteria</taxon>
        <taxon>Bacillati</taxon>
        <taxon>Bacillota</taxon>
        <taxon>Bacilli</taxon>
        <taxon>Bacillales</taxon>
        <taxon>Bacillaceae</taxon>
        <taxon>Heyndrickxia</taxon>
    </lineage>
</organism>
<dbReference type="SMART" id="SM00635">
    <property type="entry name" value="BID_2"/>
    <property type="match status" value="1"/>
</dbReference>